<dbReference type="SUPFAM" id="SSF52540">
    <property type="entry name" value="P-loop containing nucleoside triphosphate hydrolases"/>
    <property type="match status" value="1"/>
</dbReference>
<name>A0ABY6E1T3_9ACTN</name>
<gene>
    <name evidence="2" type="ORF">N8I84_17770</name>
</gene>
<sequence length="328" mass="35897">MAASAEHLKALVRAHAEADDDRFYSIALQVAAKSARQGHGKFAVELRELVESMRQRGAKTIGAVGPTPVVQPRGELSSLLTAWYPDIRLDDMTLATELRASLDRVLHEQRQRARLERFGFTPVHRILHSGPPGTGKSMTAAALAGELSLPLFTIRLDGLISRFMGETASKLRLVFDAVAQTRAVYLFDEFDALGAQRAVGNDVGEARRILNSFLLFLDEAPSESLVVAATNHHEILDRALFRRFDLVIAYEAPTPDQAVEVMRRRLAGMDTSAVRWPSVTERVAGLSHAELVKAAESAAKQAILGGADVIDDRLLLDALSERHALHNA</sequence>
<dbReference type="Gene3D" id="3.40.50.300">
    <property type="entry name" value="P-loop containing nucleotide triphosphate hydrolases"/>
    <property type="match status" value="1"/>
</dbReference>
<dbReference type="RefSeq" id="WP_263230450.1">
    <property type="nucleotide sequence ID" value="NZ_CP106793.1"/>
</dbReference>
<accession>A0ABY6E1T3</accession>
<evidence type="ECO:0000313" key="2">
    <source>
        <dbReference type="EMBL" id="UXY20358.1"/>
    </source>
</evidence>
<dbReference type="Pfam" id="PF00004">
    <property type="entry name" value="AAA"/>
    <property type="match status" value="1"/>
</dbReference>
<evidence type="ECO:0000313" key="3">
    <source>
        <dbReference type="Proteomes" id="UP001061298"/>
    </source>
</evidence>
<protein>
    <submittedName>
        <fullName evidence="2">ATP-binding protein</fullName>
    </submittedName>
</protein>
<keyword evidence="2" id="KW-0067">ATP-binding</keyword>
<organism evidence="2 3">
    <name type="scientific">Streptomyces cynarae</name>
    <dbReference type="NCBI Taxonomy" id="2981134"/>
    <lineage>
        <taxon>Bacteria</taxon>
        <taxon>Bacillati</taxon>
        <taxon>Actinomycetota</taxon>
        <taxon>Actinomycetes</taxon>
        <taxon>Kitasatosporales</taxon>
        <taxon>Streptomycetaceae</taxon>
        <taxon>Streptomyces</taxon>
    </lineage>
</organism>
<dbReference type="Proteomes" id="UP001061298">
    <property type="component" value="Chromosome"/>
</dbReference>
<dbReference type="PANTHER" id="PTHR23077:SF198">
    <property type="entry name" value="ATP-DEPENDENT ZINC METALLOPROTEASE FTSH"/>
    <property type="match status" value="1"/>
</dbReference>
<proteinExistence type="predicted"/>
<feature type="domain" description="AAA+ ATPase" evidence="1">
    <location>
        <begin position="122"/>
        <end position="254"/>
    </location>
</feature>
<dbReference type="GO" id="GO:0005524">
    <property type="term" value="F:ATP binding"/>
    <property type="evidence" value="ECO:0007669"/>
    <property type="project" value="UniProtKB-KW"/>
</dbReference>
<dbReference type="CDD" id="cd19481">
    <property type="entry name" value="RecA-like_protease"/>
    <property type="match status" value="1"/>
</dbReference>
<dbReference type="InterPro" id="IPR050168">
    <property type="entry name" value="AAA_ATPase_domain"/>
</dbReference>
<dbReference type="PANTHER" id="PTHR23077">
    <property type="entry name" value="AAA-FAMILY ATPASE"/>
    <property type="match status" value="1"/>
</dbReference>
<dbReference type="InterPro" id="IPR003593">
    <property type="entry name" value="AAA+_ATPase"/>
</dbReference>
<dbReference type="EMBL" id="CP106793">
    <property type="protein sequence ID" value="UXY20358.1"/>
    <property type="molecule type" value="Genomic_DNA"/>
</dbReference>
<keyword evidence="3" id="KW-1185">Reference proteome</keyword>
<evidence type="ECO:0000259" key="1">
    <source>
        <dbReference type="SMART" id="SM00382"/>
    </source>
</evidence>
<reference evidence="2" key="1">
    <citation type="submission" date="2022-10" db="EMBL/GenBank/DDBJ databases">
        <authorList>
            <person name="Mo P."/>
        </authorList>
    </citation>
    <scope>NUCLEOTIDE SEQUENCE</scope>
    <source>
        <strain evidence="2">HUAS 13-4</strain>
    </source>
</reference>
<dbReference type="SMART" id="SM00382">
    <property type="entry name" value="AAA"/>
    <property type="match status" value="1"/>
</dbReference>
<dbReference type="InterPro" id="IPR027417">
    <property type="entry name" value="P-loop_NTPase"/>
</dbReference>
<dbReference type="InterPro" id="IPR003959">
    <property type="entry name" value="ATPase_AAA_core"/>
</dbReference>
<keyword evidence="2" id="KW-0547">Nucleotide-binding</keyword>